<feature type="compositionally biased region" description="Acidic residues" evidence="3">
    <location>
        <begin position="174"/>
        <end position="185"/>
    </location>
</feature>
<dbReference type="Gene3D" id="3.40.30.10">
    <property type="entry name" value="Glutaredoxin"/>
    <property type="match status" value="1"/>
</dbReference>
<sequence length="185" mass="20718">MQQRYPQLSIHAANYPPPPLYKNLATVVSLSKWAALGTIVLGERLQIWQTMNMQPPSMYTWAQEHKVLACFATFFLGNSVEGGLVQTGAFEVELNGMPIWSKLKSGRIPQGNELFDIINSQMDLSGKSQFTPPKGNPQFVDTPPKHGGEESQDVFDNDNELPPMNENQQADSNDFAEFDSEREDL</sequence>
<name>A0A7M5U742_9CNID</name>
<keyword evidence="1" id="KW-0732">Signal</keyword>
<accession>A0A7M5U742</accession>
<dbReference type="GeneID" id="136811461"/>
<feature type="region of interest" description="Disordered" evidence="3">
    <location>
        <begin position="126"/>
        <end position="185"/>
    </location>
</feature>
<reference evidence="4" key="1">
    <citation type="submission" date="2021-01" db="UniProtKB">
        <authorList>
            <consortium name="EnsemblMetazoa"/>
        </authorList>
    </citation>
    <scope>IDENTIFICATION</scope>
</reference>
<dbReference type="Pfam" id="PF10262">
    <property type="entry name" value="Rdx"/>
    <property type="match status" value="1"/>
</dbReference>
<dbReference type="GO" id="GO:0004791">
    <property type="term" value="F:thioredoxin-disulfide reductase (NADPH) activity"/>
    <property type="evidence" value="ECO:0007669"/>
    <property type="project" value="TreeGrafter"/>
</dbReference>
<dbReference type="OrthoDB" id="60822at2759"/>
<organism evidence="4 5">
    <name type="scientific">Clytia hemisphaerica</name>
    <dbReference type="NCBI Taxonomy" id="252671"/>
    <lineage>
        <taxon>Eukaryota</taxon>
        <taxon>Metazoa</taxon>
        <taxon>Cnidaria</taxon>
        <taxon>Hydrozoa</taxon>
        <taxon>Hydroidolina</taxon>
        <taxon>Leptothecata</taxon>
        <taxon>Obeliida</taxon>
        <taxon>Clytiidae</taxon>
        <taxon>Clytia</taxon>
    </lineage>
</organism>
<dbReference type="GO" id="GO:0045454">
    <property type="term" value="P:cell redox homeostasis"/>
    <property type="evidence" value="ECO:0007669"/>
    <property type="project" value="TreeGrafter"/>
</dbReference>
<keyword evidence="5" id="KW-1185">Reference proteome</keyword>
<dbReference type="SUPFAM" id="SSF52833">
    <property type="entry name" value="Thioredoxin-like"/>
    <property type="match status" value="1"/>
</dbReference>
<dbReference type="EnsemblMetazoa" id="CLYHEMT007063.1">
    <property type="protein sequence ID" value="CLYHEMP007063.1"/>
    <property type="gene ID" value="CLYHEMG007063"/>
</dbReference>
<evidence type="ECO:0000313" key="4">
    <source>
        <dbReference type="EnsemblMetazoa" id="CLYHEMP007063.1"/>
    </source>
</evidence>
<feature type="compositionally biased region" description="Acidic residues" evidence="3">
    <location>
        <begin position="150"/>
        <end position="159"/>
    </location>
</feature>
<dbReference type="AlphaFoldDB" id="A0A7M5U742"/>
<dbReference type="PANTHER" id="PTHR13544">
    <property type="entry name" value="SELENOPROTEIN T"/>
    <property type="match status" value="1"/>
</dbReference>
<dbReference type="NCBIfam" id="TIGR02174">
    <property type="entry name" value="CXXU_selWTH"/>
    <property type="match status" value="1"/>
</dbReference>
<dbReference type="Proteomes" id="UP000594262">
    <property type="component" value="Unplaced"/>
</dbReference>
<evidence type="ECO:0000256" key="3">
    <source>
        <dbReference type="SAM" id="MobiDB-lite"/>
    </source>
</evidence>
<proteinExistence type="predicted"/>
<evidence type="ECO:0000256" key="1">
    <source>
        <dbReference type="ARBA" id="ARBA00022729"/>
    </source>
</evidence>
<dbReference type="InterPro" id="IPR011893">
    <property type="entry name" value="Selenoprotein_Rdx-typ"/>
</dbReference>
<dbReference type="InterPro" id="IPR036249">
    <property type="entry name" value="Thioredoxin-like_sf"/>
</dbReference>
<dbReference type="GO" id="GO:0005789">
    <property type="term" value="C:endoplasmic reticulum membrane"/>
    <property type="evidence" value="ECO:0007669"/>
    <property type="project" value="TreeGrafter"/>
</dbReference>
<keyword evidence="2" id="KW-0676">Redox-active center</keyword>
<dbReference type="InterPro" id="IPR019389">
    <property type="entry name" value="Selenoprotein_T"/>
</dbReference>
<evidence type="ECO:0000313" key="5">
    <source>
        <dbReference type="Proteomes" id="UP000594262"/>
    </source>
</evidence>
<protein>
    <recommendedName>
        <fullName evidence="6">Selenoprotein T</fullName>
    </recommendedName>
</protein>
<dbReference type="PANTHER" id="PTHR13544:SF0">
    <property type="entry name" value="THIOREDOXIN REDUCTASE-LIKE SELENOPROTEIN T"/>
    <property type="match status" value="1"/>
</dbReference>
<evidence type="ECO:0000256" key="2">
    <source>
        <dbReference type="ARBA" id="ARBA00023284"/>
    </source>
</evidence>
<dbReference type="RefSeq" id="XP_066924173.1">
    <property type="nucleotide sequence ID" value="XM_067068072.1"/>
</dbReference>
<evidence type="ECO:0008006" key="6">
    <source>
        <dbReference type="Google" id="ProtNLM"/>
    </source>
</evidence>